<reference evidence="2" key="1">
    <citation type="submission" date="2014-06" db="EMBL/GenBank/DDBJ databases">
        <authorList>
            <person name="Ju J."/>
            <person name="Zhang J."/>
        </authorList>
    </citation>
    <scope>NUCLEOTIDE SEQUENCE</scope>
    <source>
        <strain evidence="2">SscI8</strain>
    </source>
</reference>
<evidence type="ECO:0000313" key="2">
    <source>
        <dbReference type="EMBL" id="CDS82013.1"/>
    </source>
</evidence>
<dbReference type="AlphaFoldDB" id="A0A127Z795"/>
<gene>
    <name evidence="2" type="ORF">SPSC_00195</name>
</gene>
<evidence type="ECO:0000256" key="1">
    <source>
        <dbReference type="SAM" id="MobiDB-lite"/>
    </source>
</evidence>
<feature type="compositionally biased region" description="Basic and acidic residues" evidence="1">
    <location>
        <begin position="416"/>
        <end position="443"/>
    </location>
</feature>
<feature type="compositionally biased region" description="Basic residues" evidence="1">
    <location>
        <begin position="326"/>
        <end position="340"/>
    </location>
</feature>
<feature type="compositionally biased region" description="Basic and acidic residues" evidence="1">
    <location>
        <begin position="341"/>
        <end position="356"/>
    </location>
</feature>
<feature type="compositionally biased region" description="Basic and acidic residues" evidence="1">
    <location>
        <begin position="375"/>
        <end position="395"/>
    </location>
</feature>
<feature type="region of interest" description="Disordered" evidence="1">
    <location>
        <begin position="250"/>
        <end position="443"/>
    </location>
</feature>
<accession>A0A127Z795</accession>
<feature type="compositionally biased region" description="Basic and acidic residues" evidence="1">
    <location>
        <begin position="250"/>
        <end position="325"/>
    </location>
</feature>
<feature type="compositionally biased region" description="Polar residues" evidence="1">
    <location>
        <begin position="358"/>
        <end position="374"/>
    </location>
</feature>
<name>A0A127Z795_9BASI</name>
<protein>
    <submittedName>
        <fullName evidence="2">Uncharacterized protein</fullName>
    </submittedName>
</protein>
<dbReference type="EMBL" id="LK056650">
    <property type="protein sequence ID" value="CDS82013.1"/>
    <property type="molecule type" value="Genomic_DNA"/>
</dbReference>
<organism evidence="2">
    <name type="scientific">Sporisorium scitamineum</name>
    <dbReference type="NCBI Taxonomy" id="49012"/>
    <lineage>
        <taxon>Eukaryota</taxon>
        <taxon>Fungi</taxon>
        <taxon>Dikarya</taxon>
        <taxon>Basidiomycota</taxon>
        <taxon>Ustilaginomycotina</taxon>
        <taxon>Ustilaginomycetes</taxon>
        <taxon>Ustilaginales</taxon>
        <taxon>Ustilaginaceae</taxon>
        <taxon>Sporisorium</taxon>
    </lineage>
</organism>
<dbReference type="OrthoDB" id="2555752at2759"/>
<proteinExistence type="predicted"/>
<sequence>MTTANLVAYHVPVKISLNDRDVIKKMLGKAFALAFPNADGPSIHVFEGRHHARAQDGTLIAFETPCSNVRASDIVAAAFLHGWQLGGRFLGEPWYVGFETTEPFYPLKFLKVPDTCKNAFIQALPAFLTKSLVPGAAIEVIDIWENQTRTSKAEDWKFNGEICVLVCMKPPLVSLTAVWPGWFHFDNEYLIKMVYPGRFDFCNFCKHTAQDIIGPNRRHREEDCIRITCEDCGHIGHNVAFDKTTFTEPNKRKCQEGKRKRSEEKEKARKQQKLMEEKAEQEAALEEAKRKAAAEEAKTKAEEADRKRAEEEELARIKAAEEEAKKKQKEAKKKKQKEAKKKKEEEAKKRATKEEADQQATQDTVGVTSETNSQIKEESNRASKQIKEPRKKGDAVHGNNQASKQDGDDGPNNAGKENDPTGDDNKRGVTAESEAVVKVEKSV</sequence>